<dbReference type="Proteomes" id="UP000245533">
    <property type="component" value="Unassembled WGS sequence"/>
</dbReference>
<evidence type="ECO:0000259" key="1">
    <source>
        <dbReference type="Pfam" id="PF22513"/>
    </source>
</evidence>
<dbReference type="Gene3D" id="1.10.1220.10">
    <property type="entry name" value="Met repressor-like"/>
    <property type="match status" value="1"/>
</dbReference>
<dbReference type="InterPro" id="IPR010985">
    <property type="entry name" value="Ribbon_hlx_hlx"/>
</dbReference>
<name>A0A316TRV1_9BACT</name>
<accession>A0A316TRV1</accession>
<reference evidence="2 3" key="1">
    <citation type="submission" date="2018-05" db="EMBL/GenBank/DDBJ databases">
        <title>Rhodohalobacter halophilus gen. nov., sp. nov., a moderately halophilic member of the family Balneolaceae.</title>
        <authorList>
            <person name="Liu Z.-W."/>
        </authorList>
    </citation>
    <scope>NUCLEOTIDE SEQUENCE [LARGE SCALE GENOMIC DNA]</scope>
    <source>
        <strain evidence="2 3">8A47</strain>
    </source>
</reference>
<dbReference type="RefSeq" id="WP_109647480.1">
    <property type="nucleotide sequence ID" value="NZ_QGGB01000008.1"/>
</dbReference>
<proteinExistence type="predicted"/>
<evidence type="ECO:0000313" key="2">
    <source>
        <dbReference type="EMBL" id="PWN06039.1"/>
    </source>
</evidence>
<keyword evidence="2" id="KW-0238">DNA-binding</keyword>
<dbReference type="GO" id="GO:0006355">
    <property type="term" value="P:regulation of DNA-templated transcription"/>
    <property type="evidence" value="ECO:0007669"/>
    <property type="project" value="InterPro"/>
</dbReference>
<keyword evidence="3" id="KW-1185">Reference proteome</keyword>
<evidence type="ECO:0000313" key="3">
    <source>
        <dbReference type="Proteomes" id="UP000245533"/>
    </source>
</evidence>
<dbReference type="AlphaFoldDB" id="A0A316TRV1"/>
<gene>
    <name evidence="2" type="ORF">DDZ15_12735</name>
</gene>
<dbReference type="InterPro" id="IPR013321">
    <property type="entry name" value="Arc_rbn_hlx_hlx"/>
</dbReference>
<sequence length="79" mass="9061">MPSITVKNIPEPLYKKLKQQAEAQHRSMNSEIIACLERTVEPMRVSSDEILRQARLMRRKVKGSLSSEEIQDAIDQGRP</sequence>
<protein>
    <submittedName>
        <fullName evidence="2">DNA-binding protein</fullName>
    </submittedName>
</protein>
<dbReference type="SUPFAM" id="SSF47598">
    <property type="entry name" value="Ribbon-helix-helix"/>
    <property type="match status" value="1"/>
</dbReference>
<comment type="caution">
    <text evidence="2">The sequence shown here is derived from an EMBL/GenBank/DDBJ whole genome shotgun (WGS) entry which is preliminary data.</text>
</comment>
<dbReference type="Pfam" id="PF22513">
    <property type="entry name" value="FitA-like_RHH"/>
    <property type="match status" value="1"/>
</dbReference>
<organism evidence="2 3">
    <name type="scientific">Rhodohalobacter mucosus</name>
    <dbReference type="NCBI Taxonomy" id="2079485"/>
    <lineage>
        <taxon>Bacteria</taxon>
        <taxon>Pseudomonadati</taxon>
        <taxon>Balneolota</taxon>
        <taxon>Balneolia</taxon>
        <taxon>Balneolales</taxon>
        <taxon>Balneolaceae</taxon>
        <taxon>Rhodohalobacter</taxon>
    </lineage>
</organism>
<dbReference type="InterPro" id="IPR053853">
    <property type="entry name" value="FitA-like_RHH"/>
</dbReference>
<dbReference type="OrthoDB" id="2389872at2"/>
<dbReference type="EMBL" id="QGGB01000008">
    <property type="protein sequence ID" value="PWN06039.1"/>
    <property type="molecule type" value="Genomic_DNA"/>
</dbReference>
<feature type="domain" description="Antitoxin FitA-like ribbon-helix-helix" evidence="1">
    <location>
        <begin position="2"/>
        <end position="40"/>
    </location>
</feature>
<dbReference type="GO" id="GO:0003677">
    <property type="term" value="F:DNA binding"/>
    <property type="evidence" value="ECO:0007669"/>
    <property type="project" value="UniProtKB-KW"/>
</dbReference>